<keyword evidence="5" id="KW-1185">Reference proteome</keyword>
<dbReference type="PROSITE" id="PS50158">
    <property type="entry name" value="ZF_CCHC"/>
    <property type="match status" value="1"/>
</dbReference>
<organism evidence="4 5">
    <name type="scientific">Mytilus coruscus</name>
    <name type="common">Sea mussel</name>
    <dbReference type="NCBI Taxonomy" id="42192"/>
    <lineage>
        <taxon>Eukaryota</taxon>
        <taxon>Metazoa</taxon>
        <taxon>Spiralia</taxon>
        <taxon>Lophotrochozoa</taxon>
        <taxon>Mollusca</taxon>
        <taxon>Bivalvia</taxon>
        <taxon>Autobranchia</taxon>
        <taxon>Pteriomorphia</taxon>
        <taxon>Mytilida</taxon>
        <taxon>Mytiloidea</taxon>
        <taxon>Mytilidae</taxon>
        <taxon>Mytilinae</taxon>
        <taxon>Mytilus</taxon>
    </lineage>
</organism>
<dbReference type="GO" id="GO:0003676">
    <property type="term" value="F:nucleic acid binding"/>
    <property type="evidence" value="ECO:0007669"/>
    <property type="project" value="InterPro"/>
</dbReference>
<keyword evidence="1" id="KW-0479">Metal-binding</keyword>
<feature type="domain" description="CCHC-type" evidence="3">
    <location>
        <begin position="174"/>
        <end position="189"/>
    </location>
</feature>
<dbReference type="SUPFAM" id="SSF57756">
    <property type="entry name" value="Retrovirus zinc finger-like domains"/>
    <property type="match status" value="1"/>
</dbReference>
<dbReference type="InterPro" id="IPR001878">
    <property type="entry name" value="Znf_CCHC"/>
</dbReference>
<dbReference type="InterPro" id="IPR036875">
    <property type="entry name" value="Znf_CCHC_sf"/>
</dbReference>
<dbReference type="SMART" id="SM00343">
    <property type="entry name" value="ZnF_C2HC"/>
    <property type="match status" value="1"/>
</dbReference>
<dbReference type="EMBL" id="CACVKT020010036">
    <property type="protein sequence ID" value="CAC5424458.1"/>
    <property type="molecule type" value="Genomic_DNA"/>
</dbReference>
<sequence>MLRDKISSIEKDRPGMVRAQELAVGCYPDTLEKFAEALTTDAFLRSCLQKRAALVARILKSSSLICKRCCSHYGKKKIDVKGVTVTDTEDIKEQAEEKFAIRLVEKGEEIKGVSANIKKRLKKTENDLTETKIIVKKILIILNQNQGQRSRIPHRSPTQDRSTSANRGMTNQSCYQCGKEGHYARDCPNRIMRRNGSPMQSRSPSPSRNTLNYQGSRTTATS</sequence>
<evidence type="ECO:0000313" key="4">
    <source>
        <dbReference type="EMBL" id="CAC5424458.1"/>
    </source>
</evidence>
<evidence type="ECO:0000256" key="1">
    <source>
        <dbReference type="PROSITE-ProRule" id="PRU00047"/>
    </source>
</evidence>
<reference evidence="4 5" key="1">
    <citation type="submission" date="2020-06" db="EMBL/GenBank/DDBJ databases">
        <authorList>
            <person name="Li R."/>
            <person name="Bekaert M."/>
        </authorList>
    </citation>
    <scope>NUCLEOTIDE SEQUENCE [LARGE SCALE GENOMIC DNA]</scope>
    <source>
        <strain evidence="5">wild</strain>
    </source>
</reference>
<dbReference type="Pfam" id="PF00098">
    <property type="entry name" value="zf-CCHC"/>
    <property type="match status" value="1"/>
</dbReference>
<dbReference type="GO" id="GO:0008270">
    <property type="term" value="F:zinc ion binding"/>
    <property type="evidence" value="ECO:0007669"/>
    <property type="project" value="UniProtKB-KW"/>
</dbReference>
<dbReference type="Proteomes" id="UP000507470">
    <property type="component" value="Unassembled WGS sequence"/>
</dbReference>
<evidence type="ECO:0000313" key="5">
    <source>
        <dbReference type="Proteomes" id="UP000507470"/>
    </source>
</evidence>
<evidence type="ECO:0000256" key="2">
    <source>
        <dbReference type="SAM" id="MobiDB-lite"/>
    </source>
</evidence>
<protein>
    <submittedName>
        <fullName evidence="4">SFRS7</fullName>
    </submittedName>
</protein>
<evidence type="ECO:0000259" key="3">
    <source>
        <dbReference type="PROSITE" id="PS50158"/>
    </source>
</evidence>
<keyword evidence="1" id="KW-0862">Zinc</keyword>
<dbReference type="OrthoDB" id="422005at2759"/>
<gene>
    <name evidence="4" type="ORF">MCOR_56361</name>
</gene>
<feature type="region of interest" description="Disordered" evidence="2">
    <location>
        <begin position="188"/>
        <end position="222"/>
    </location>
</feature>
<feature type="compositionally biased region" description="Polar residues" evidence="2">
    <location>
        <begin position="159"/>
        <end position="173"/>
    </location>
</feature>
<proteinExistence type="predicted"/>
<keyword evidence="1" id="KW-0863">Zinc-finger</keyword>
<dbReference type="Gene3D" id="4.10.60.10">
    <property type="entry name" value="Zinc finger, CCHC-type"/>
    <property type="match status" value="1"/>
</dbReference>
<feature type="region of interest" description="Disordered" evidence="2">
    <location>
        <begin position="146"/>
        <end position="173"/>
    </location>
</feature>
<dbReference type="AlphaFoldDB" id="A0A6J8EV63"/>
<name>A0A6J8EV63_MYTCO</name>
<accession>A0A6J8EV63</accession>
<feature type="compositionally biased region" description="Polar residues" evidence="2">
    <location>
        <begin position="209"/>
        <end position="222"/>
    </location>
</feature>